<dbReference type="EMBL" id="QETA01000002">
    <property type="protein sequence ID" value="PWF24028.1"/>
    <property type="molecule type" value="Genomic_DNA"/>
</dbReference>
<keyword evidence="1" id="KW-0472">Membrane</keyword>
<keyword evidence="3" id="KW-1185">Reference proteome</keyword>
<dbReference type="Proteomes" id="UP000245212">
    <property type="component" value="Unassembled WGS sequence"/>
</dbReference>
<evidence type="ECO:0008006" key="4">
    <source>
        <dbReference type="Google" id="ProtNLM"/>
    </source>
</evidence>
<gene>
    <name evidence="2" type="ORF">DD235_06815</name>
</gene>
<reference evidence="3" key="1">
    <citation type="submission" date="2018-05" db="EMBL/GenBank/DDBJ databases">
        <authorList>
            <person name="Li Y."/>
        </authorList>
    </citation>
    <scope>NUCLEOTIDE SEQUENCE [LARGE SCALE GENOMIC DNA]</scope>
    <source>
        <strain evidence="3">3d-2-2</strain>
    </source>
</reference>
<organism evidence="2 3">
    <name type="scientific">Corticimicrobacter populi</name>
    <dbReference type="NCBI Taxonomy" id="2175229"/>
    <lineage>
        <taxon>Bacteria</taxon>
        <taxon>Pseudomonadati</taxon>
        <taxon>Pseudomonadota</taxon>
        <taxon>Betaproteobacteria</taxon>
        <taxon>Burkholderiales</taxon>
        <taxon>Alcaligenaceae</taxon>
        <taxon>Corticimicrobacter</taxon>
    </lineage>
</organism>
<accession>A0A2V1K0Q3</accession>
<dbReference type="InterPro" id="IPR006750">
    <property type="entry name" value="YdcZ"/>
</dbReference>
<keyword evidence="1" id="KW-1133">Transmembrane helix</keyword>
<evidence type="ECO:0000256" key="1">
    <source>
        <dbReference type="SAM" id="Phobius"/>
    </source>
</evidence>
<evidence type="ECO:0000313" key="3">
    <source>
        <dbReference type="Proteomes" id="UP000245212"/>
    </source>
</evidence>
<dbReference type="PANTHER" id="PTHR34821">
    <property type="entry name" value="INNER MEMBRANE PROTEIN YDCZ"/>
    <property type="match status" value="1"/>
</dbReference>
<comment type="caution">
    <text evidence="2">The sequence shown here is derived from an EMBL/GenBank/DDBJ whole genome shotgun (WGS) entry which is preliminary data.</text>
</comment>
<feature type="transmembrane region" description="Helical" evidence="1">
    <location>
        <begin position="75"/>
        <end position="95"/>
    </location>
</feature>
<dbReference type="RefSeq" id="WP_109061306.1">
    <property type="nucleotide sequence ID" value="NZ_QETA01000002.1"/>
</dbReference>
<dbReference type="GO" id="GO:0005886">
    <property type="term" value="C:plasma membrane"/>
    <property type="evidence" value="ECO:0007669"/>
    <property type="project" value="TreeGrafter"/>
</dbReference>
<evidence type="ECO:0000313" key="2">
    <source>
        <dbReference type="EMBL" id="PWF24028.1"/>
    </source>
</evidence>
<protein>
    <recommendedName>
        <fullName evidence="4">EamA-like transporter family protein</fullName>
    </recommendedName>
</protein>
<sequence length="182" mass="18790">MLNRIEYLAPLAMALLAGAVLPFQATANATVGRLMGSPLWGALISLCVSLLVILPTMAVFRVPAPNLGSVVQGPWWLWVGGVIGALYVAVAASVIPRLGAGGFLVCVVAGQMVAAVLVDHFGLMGLATRPLTVPRIAGVVLMLVGVFLIQGLDRRAALPLSGEGADAVAAQRAQAQHRPVAR</sequence>
<proteinExistence type="predicted"/>
<feature type="transmembrane region" description="Helical" evidence="1">
    <location>
        <begin position="39"/>
        <end position="63"/>
    </location>
</feature>
<feature type="transmembrane region" description="Helical" evidence="1">
    <location>
        <begin position="101"/>
        <end position="121"/>
    </location>
</feature>
<dbReference type="PANTHER" id="PTHR34821:SF2">
    <property type="entry name" value="INNER MEMBRANE PROTEIN YDCZ"/>
    <property type="match status" value="1"/>
</dbReference>
<keyword evidence="1" id="KW-0812">Transmembrane</keyword>
<dbReference type="AlphaFoldDB" id="A0A2V1K0Q3"/>
<dbReference type="Pfam" id="PF04657">
    <property type="entry name" value="DMT_YdcZ"/>
    <property type="match status" value="1"/>
</dbReference>
<feature type="transmembrane region" description="Helical" evidence="1">
    <location>
        <begin position="133"/>
        <end position="152"/>
    </location>
</feature>
<name>A0A2V1K0Q3_9BURK</name>